<dbReference type="AlphaFoldDB" id="A0A9W6ZL60"/>
<gene>
    <name evidence="1" type="ORF">TrLO_g12191</name>
</gene>
<name>A0A9W6ZL60_9STRA</name>
<dbReference type="EMBL" id="BRXW01000424">
    <property type="protein sequence ID" value="GMH53302.1"/>
    <property type="molecule type" value="Genomic_DNA"/>
</dbReference>
<dbReference type="Proteomes" id="UP001165122">
    <property type="component" value="Unassembled WGS sequence"/>
</dbReference>
<keyword evidence="2" id="KW-1185">Reference proteome</keyword>
<proteinExistence type="predicted"/>
<evidence type="ECO:0000313" key="1">
    <source>
        <dbReference type="EMBL" id="GMH53302.1"/>
    </source>
</evidence>
<sequence>MMKISDSLSEVGGLNQEGIFEGAFVNSWDIGNLVSDFFMFRLSSEGEGCGCSTVFEGLKRKNEEAAADDLIDAYSNEFDRQRLLGKIMYSETDGLKVNEILKRCLLRYLKDEDDRIKNGGKKADPADFPSITVSEIETLQPLTSECKINDLQSLELLEQKVLPSETDNPDAHDSMWEILKVVHGIEATQNEMRGLREETGDEEMGEWEGRSVVMRALAWCDFISVGM</sequence>
<evidence type="ECO:0000313" key="2">
    <source>
        <dbReference type="Proteomes" id="UP001165122"/>
    </source>
</evidence>
<reference evidence="2" key="1">
    <citation type="journal article" date="2023" name="Commun. Biol.">
        <title>Genome analysis of Parmales, the sister group of diatoms, reveals the evolutionary specialization of diatoms from phago-mixotrophs to photoautotrophs.</title>
        <authorList>
            <person name="Ban H."/>
            <person name="Sato S."/>
            <person name="Yoshikawa S."/>
            <person name="Yamada K."/>
            <person name="Nakamura Y."/>
            <person name="Ichinomiya M."/>
            <person name="Sato N."/>
            <person name="Blanc-Mathieu R."/>
            <person name="Endo H."/>
            <person name="Kuwata A."/>
            <person name="Ogata H."/>
        </authorList>
    </citation>
    <scope>NUCLEOTIDE SEQUENCE [LARGE SCALE GENOMIC DNA]</scope>
    <source>
        <strain evidence="2">NIES 3700</strain>
    </source>
</reference>
<dbReference type="OrthoDB" id="197382at2759"/>
<protein>
    <submittedName>
        <fullName evidence="1">Uncharacterized protein</fullName>
    </submittedName>
</protein>
<accession>A0A9W6ZL60</accession>
<organism evidence="1 2">
    <name type="scientific">Triparma laevis f. longispina</name>
    <dbReference type="NCBI Taxonomy" id="1714387"/>
    <lineage>
        <taxon>Eukaryota</taxon>
        <taxon>Sar</taxon>
        <taxon>Stramenopiles</taxon>
        <taxon>Ochrophyta</taxon>
        <taxon>Bolidophyceae</taxon>
        <taxon>Parmales</taxon>
        <taxon>Triparmaceae</taxon>
        <taxon>Triparma</taxon>
    </lineage>
</organism>
<comment type="caution">
    <text evidence="1">The sequence shown here is derived from an EMBL/GenBank/DDBJ whole genome shotgun (WGS) entry which is preliminary data.</text>
</comment>